<protein>
    <submittedName>
        <fullName evidence="2">Heterokaryon incompatibility protein-domain-containing protein</fullName>
    </submittedName>
</protein>
<dbReference type="Pfam" id="PF06985">
    <property type="entry name" value="HET"/>
    <property type="match status" value="1"/>
</dbReference>
<dbReference type="PANTHER" id="PTHR33112">
    <property type="entry name" value="DOMAIN PROTEIN, PUTATIVE-RELATED"/>
    <property type="match status" value="1"/>
</dbReference>
<evidence type="ECO:0000313" key="2">
    <source>
        <dbReference type="EMBL" id="KAF2115725.1"/>
    </source>
</evidence>
<accession>A0A6A5Z8V9</accession>
<proteinExistence type="predicted"/>
<evidence type="ECO:0000313" key="3">
    <source>
        <dbReference type="Proteomes" id="UP000799770"/>
    </source>
</evidence>
<reference evidence="2" key="1">
    <citation type="journal article" date="2020" name="Stud. Mycol.">
        <title>101 Dothideomycetes genomes: a test case for predicting lifestyles and emergence of pathogens.</title>
        <authorList>
            <person name="Haridas S."/>
            <person name="Albert R."/>
            <person name="Binder M."/>
            <person name="Bloem J."/>
            <person name="Labutti K."/>
            <person name="Salamov A."/>
            <person name="Andreopoulos B."/>
            <person name="Baker S."/>
            <person name="Barry K."/>
            <person name="Bills G."/>
            <person name="Bluhm B."/>
            <person name="Cannon C."/>
            <person name="Castanera R."/>
            <person name="Culley D."/>
            <person name="Daum C."/>
            <person name="Ezra D."/>
            <person name="Gonzalez J."/>
            <person name="Henrissat B."/>
            <person name="Kuo A."/>
            <person name="Liang C."/>
            <person name="Lipzen A."/>
            <person name="Lutzoni F."/>
            <person name="Magnuson J."/>
            <person name="Mondo S."/>
            <person name="Nolan M."/>
            <person name="Ohm R."/>
            <person name="Pangilinan J."/>
            <person name="Park H.-J."/>
            <person name="Ramirez L."/>
            <person name="Alfaro M."/>
            <person name="Sun H."/>
            <person name="Tritt A."/>
            <person name="Yoshinaga Y."/>
            <person name="Zwiers L.-H."/>
            <person name="Turgeon B."/>
            <person name="Goodwin S."/>
            <person name="Spatafora J."/>
            <person name="Crous P."/>
            <person name="Grigoriev I."/>
        </authorList>
    </citation>
    <scope>NUCLEOTIDE SEQUENCE</scope>
    <source>
        <strain evidence="2">CBS 627.86</strain>
    </source>
</reference>
<dbReference type="AlphaFoldDB" id="A0A6A5Z8V9"/>
<dbReference type="EMBL" id="ML977322">
    <property type="protein sequence ID" value="KAF2115725.1"/>
    <property type="molecule type" value="Genomic_DNA"/>
</dbReference>
<dbReference type="PANTHER" id="PTHR33112:SF1">
    <property type="entry name" value="HETEROKARYON INCOMPATIBILITY DOMAIN-CONTAINING PROTEIN"/>
    <property type="match status" value="1"/>
</dbReference>
<gene>
    <name evidence="2" type="ORF">BDV96DRAFT_492273</name>
</gene>
<name>A0A6A5Z8V9_9PLEO</name>
<keyword evidence="3" id="KW-1185">Reference proteome</keyword>
<dbReference type="OrthoDB" id="5428863at2759"/>
<dbReference type="InterPro" id="IPR010730">
    <property type="entry name" value="HET"/>
</dbReference>
<feature type="domain" description="Heterokaryon incompatibility" evidence="1">
    <location>
        <begin position="169"/>
        <end position="303"/>
    </location>
</feature>
<sequence length="638" mass="73598">MKLAFYLEKSSSLFPDYQYFSRSEWSSKASHSRSDCWLCAELETAIRKYGVYAPKSWEFKTWTTVRSLDTPRRAKGLCFIVEPGPQSERATFFISNDAGVPLPSATQISPPTHKPSFDPQKVDYFSIRAWLDHCRERHHCGEYLKPSTSHLRLIDCTTRRISILSARDYIALSYLWGPGMADVQSLEEELPDTVPLVVEDAMTVAIKLGIPYLWIDRYCIDQNNDTEKHHIINNMDKIYSGAALTIVAAAGPDPHFGLPGVCKRSRKFPHTLKIGRHRLIGLISPKDLIVHSRWYTRGWTYQEMLLSRRRLVFTVDQVYFQCHEMICLEKFDRRVFPLRPEVYDSPLLAFPANGIGDTILHLYTRLEEYSSRSLSVSSDALRAFEGIFNAFRQPQYHTKYESGEPTVSHFWGIPIWTPTKGWGDRLKCISFALGLAWQVQDSEQSNFPLPQDNEIRWPTWSWARFHGRRLRFHLDQELEEIRDVEEISVKFTRHSGELVDVAEYDSEHDDYTDFQSWIDITSWTISGHMQCSESQYLVFGPNKAILDNNDTPSGPVIAVHLGTCRSTTSPDIFNMAKFLLLASAEPGNFRRIGIFEYKILKKQTFDHGSTDTTVCPWGSSPRLDALQCKWEYRTLRII</sequence>
<dbReference type="Proteomes" id="UP000799770">
    <property type="component" value="Unassembled WGS sequence"/>
</dbReference>
<organism evidence="2 3">
    <name type="scientific">Lophiotrema nucula</name>
    <dbReference type="NCBI Taxonomy" id="690887"/>
    <lineage>
        <taxon>Eukaryota</taxon>
        <taxon>Fungi</taxon>
        <taxon>Dikarya</taxon>
        <taxon>Ascomycota</taxon>
        <taxon>Pezizomycotina</taxon>
        <taxon>Dothideomycetes</taxon>
        <taxon>Pleosporomycetidae</taxon>
        <taxon>Pleosporales</taxon>
        <taxon>Lophiotremataceae</taxon>
        <taxon>Lophiotrema</taxon>
    </lineage>
</organism>
<evidence type="ECO:0000259" key="1">
    <source>
        <dbReference type="Pfam" id="PF06985"/>
    </source>
</evidence>